<name>A0ACB6YXN8_THEGA</name>
<dbReference type="Proteomes" id="UP000886501">
    <property type="component" value="Unassembled WGS sequence"/>
</dbReference>
<comment type="caution">
    <text evidence="1">The sequence shown here is derived from an EMBL/GenBank/DDBJ whole genome shotgun (WGS) entry which is preliminary data.</text>
</comment>
<evidence type="ECO:0000313" key="2">
    <source>
        <dbReference type="Proteomes" id="UP000886501"/>
    </source>
</evidence>
<reference evidence="1" key="1">
    <citation type="submission" date="2019-10" db="EMBL/GenBank/DDBJ databases">
        <authorList>
            <consortium name="DOE Joint Genome Institute"/>
            <person name="Kuo A."/>
            <person name="Miyauchi S."/>
            <person name="Kiss E."/>
            <person name="Drula E."/>
            <person name="Kohler A."/>
            <person name="Sanchez-Garcia M."/>
            <person name="Andreopoulos B."/>
            <person name="Barry K.W."/>
            <person name="Bonito G."/>
            <person name="Buee M."/>
            <person name="Carver A."/>
            <person name="Chen C."/>
            <person name="Cichocki N."/>
            <person name="Clum A."/>
            <person name="Culley D."/>
            <person name="Crous P.W."/>
            <person name="Fauchery L."/>
            <person name="Girlanda M."/>
            <person name="Hayes R."/>
            <person name="Keri Z."/>
            <person name="Labutti K."/>
            <person name="Lipzen A."/>
            <person name="Lombard V."/>
            <person name="Magnuson J."/>
            <person name="Maillard F."/>
            <person name="Morin E."/>
            <person name="Murat C."/>
            <person name="Nolan M."/>
            <person name="Ohm R."/>
            <person name="Pangilinan J."/>
            <person name="Pereira M."/>
            <person name="Perotto S."/>
            <person name="Peter M."/>
            <person name="Riley R."/>
            <person name="Sitrit Y."/>
            <person name="Stielow B."/>
            <person name="Szollosi G."/>
            <person name="Zifcakova L."/>
            <person name="Stursova M."/>
            <person name="Spatafora J.W."/>
            <person name="Tedersoo L."/>
            <person name="Vaario L.-M."/>
            <person name="Yamada A."/>
            <person name="Yan M."/>
            <person name="Wang P."/>
            <person name="Xu J."/>
            <person name="Bruns T."/>
            <person name="Baldrian P."/>
            <person name="Vilgalys R."/>
            <person name="Henrissat B."/>
            <person name="Grigoriev I.V."/>
            <person name="Hibbett D."/>
            <person name="Nagy L.G."/>
            <person name="Martin F.M."/>
        </authorList>
    </citation>
    <scope>NUCLEOTIDE SEQUENCE</scope>
    <source>
        <strain evidence="1">P2</strain>
    </source>
</reference>
<evidence type="ECO:0000313" key="1">
    <source>
        <dbReference type="EMBL" id="KAF9641974.1"/>
    </source>
</evidence>
<keyword evidence="2" id="KW-1185">Reference proteome</keyword>
<proteinExistence type="predicted"/>
<accession>A0ACB6YXN8</accession>
<reference evidence="1" key="2">
    <citation type="journal article" date="2020" name="Nat. Commun.">
        <title>Large-scale genome sequencing of mycorrhizal fungi provides insights into the early evolution of symbiotic traits.</title>
        <authorList>
            <person name="Miyauchi S."/>
            <person name="Kiss E."/>
            <person name="Kuo A."/>
            <person name="Drula E."/>
            <person name="Kohler A."/>
            <person name="Sanchez-Garcia M."/>
            <person name="Morin E."/>
            <person name="Andreopoulos B."/>
            <person name="Barry K.W."/>
            <person name="Bonito G."/>
            <person name="Buee M."/>
            <person name="Carver A."/>
            <person name="Chen C."/>
            <person name="Cichocki N."/>
            <person name="Clum A."/>
            <person name="Culley D."/>
            <person name="Crous P.W."/>
            <person name="Fauchery L."/>
            <person name="Girlanda M."/>
            <person name="Hayes R.D."/>
            <person name="Keri Z."/>
            <person name="LaButti K."/>
            <person name="Lipzen A."/>
            <person name="Lombard V."/>
            <person name="Magnuson J."/>
            <person name="Maillard F."/>
            <person name="Murat C."/>
            <person name="Nolan M."/>
            <person name="Ohm R.A."/>
            <person name="Pangilinan J."/>
            <person name="Pereira M.F."/>
            <person name="Perotto S."/>
            <person name="Peter M."/>
            <person name="Pfister S."/>
            <person name="Riley R."/>
            <person name="Sitrit Y."/>
            <person name="Stielow J.B."/>
            <person name="Szollosi G."/>
            <person name="Zifcakova L."/>
            <person name="Stursova M."/>
            <person name="Spatafora J.W."/>
            <person name="Tedersoo L."/>
            <person name="Vaario L.M."/>
            <person name="Yamada A."/>
            <person name="Yan M."/>
            <person name="Wang P."/>
            <person name="Xu J."/>
            <person name="Bruns T."/>
            <person name="Baldrian P."/>
            <person name="Vilgalys R."/>
            <person name="Dunand C."/>
            <person name="Henrissat B."/>
            <person name="Grigoriev I.V."/>
            <person name="Hibbett D."/>
            <person name="Nagy L.G."/>
            <person name="Martin F.M."/>
        </authorList>
    </citation>
    <scope>NUCLEOTIDE SEQUENCE</scope>
    <source>
        <strain evidence="1">P2</strain>
    </source>
</reference>
<organism evidence="1 2">
    <name type="scientific">Thelephora ganbajun</name>
    <name type="common">Ganba fungus</name>
    <dbReference type="NCBI Taxonomy" id="370292"/>
    <lineage>
        <taxon>Eukaryota</taxon>
        <taxon>Fungi</taxon>
        <taxon>Dikarya</taxon>
        <taxon>Basidiomycota</taxon>
        <taxon>Agaricomycotina</taxon>
        <taxon>Agaricomycetes</taxon>
        <taxon>Thelephorales</taxon>
        <taxon>Thelephoraceae</taxon>
        <taxon>Thelephora</taxon>
    </lineage>
</organism>
<dbReference type="EMBL" id="MU118829">
    <property type="protein sequence ID" value="KAF9641974.1"/>
    <property type="molecule type" value="Genomic_DNA"/>
</dbReference>
<sequence>MSTTHWIRIPPVAKASLTSLFTMPMPHSICSLLMSSLIAGSGRGLGIGCSSRRLRRRASPFAGAYRGEPECGSSAL</sequence>
<gene>
    <name evidence="1" type="ORF">BDM02DRAFT_3124967</name>
</gene>
<protein>
    <submittedName>
        <fullName evidence="1">Uncharacterized protein</fullName>
    </submittedName>
</protein>